<gene>
    <name evidence="2" type="ORF">FKG94_07585</name>
</gene>
<dbReference type="Proteomes" id="UP000319732">
    <property type="component" value="Unassembled WGS sequence"/>
</dbReference>
<evidence type="ECO:0000313" key="2">
    <source>
        <dbReference type="EMBL" id="TQV82585.1"/>
    </source>
</evidence>
<feature type="compositionally biased region" description="Polar residues" evidence="1">
    <location>
        <begin position="198"/>
        <end position="211"/>
    </location>
</feature>
<comment type="caution">
    <text evidence="2">The sequence shown here is derived from an EMBL/GenBank/DDBJ whole genome shotgun (WGS) entry which is preliminary data.</text>
</comment>
<dbReference type="EMBL" id="VHSG01000007">
    <property type="protein sequence ID" value="TQV82585.1"/>
    <property type="molecule type" value="Genomic_DNA"/>
</dbReference>
<reference evidence="2 3" key="1">
    <citation type="submission" date="2019-06" db="EMBL/GenBank/DDBJ databases">
        <title>Whole genome sequence for Cellvibrionaceae sp. R142.</title>
        <authorList>
            <person name="Wang G."/>
        </authorList>
    </citation>
    <scope>NUCLEOTIDE SEQUENCE [LARGE SCALE GENOMIC DNA]</scope>
    <source>
        <strain evidence="2 3">R142</strain>
    </source>
</reference>
<proteinExistence type="predicted"/>
<dbReference type="RefSeq" id="WP_142903601.1">
    <property type="nucleotide sequence ID" value="NZ_ML660090.1"/>
</dbReference>
<name>A0A545TZE3_9GAMM</name>
<keyword evidence="3" id="KW-1185">Reference proteome</keyword>
<dbReference type="AlphaFoldDB" id="A0A545TZE3"/>
<organism evidence="2 3">
    <name type="scientific">Exilibacterium tricleocarpae</name>
    <dbReference type="NCBI Taxonomy" id="2591008"/>
    <lineage>
        <taxon>Bacteria</taxon>
        <taxon>Pseudomonadati</taxon>
        <taxon>Pseudomonadota</taxon>
        <taxon>Gammaproteobacteria</taxon>
        <taxon>Cellvibrionales</taxon>
        <taxon>Cellvibrionaceae</taxon>
        <taxon>Exilibacterium</taxon>
    </lineage>
</organism>
<evidence type="ECO:0000256" key="1">
    <source>
        <dbReference type="SAM" id="MobiDB-lite"/>
    </source>
</evidence>
<accession>A0A545TZE3</accession>
<feature type="compositionally biased region" description="Polar residues" evidence="1">
    <location>
        <begin position="268"/>
        <end position="281"/>
    </location>
</feature>
<feature type="region of interest" description="Disordered" evidence="1">
    <location>
        <begin position="197"/>
        <end position="220"/>
    </location>
</feature>
<protein>
    <submittedName>
        <fullName evidence="2">Uncharacterized protein</fullName>
    </submittedName>
</protein>
<feature type="compositionally biased region" description="Polar residues" evidence="1">
    <location>
        <begin position="239"/>
        <end position="255"/>
    </location>
</feature>
<feature type="region of interest" description="Disordered" evidence="1">
    <location>
        <begin position="235"/>
        <end position="304"/>
    </location>
</feature>
<evidence type="ECO:0000313" key="3">
    <source>
        <dbReference type="Proteomes" id="UP000319732"/>
    </source>
</evidence>
<sequence length="304" mass="33974">MKVDKFEDDPKTEILQDIRYLMPFIVENEKEALVDWNNKSNVYLVHKGRFDTNPSARNAKRFQAALTDLYELEVGIKSIISSIYLSTPNPSEAEGMWDRGKEKSIRLNRISALESIAQQVCHFYTTAKLSENSLREFIKKQAHFEVQLRETASSDLPGNTSLIVQNPKGVSENMLRFQSKPNGKYIQDASREFFIESGPSSEQTPQLSNIDPKNEFASDQRGKNLSDMLTKNGVFSKDQAGSTSQSESSVPNQSGEKGASSAGCPSYQPFTSTPFQTSNKPSSHELLDESEEDSLMLESLFSSA</sequence>